<organism evidence="12 13">
    <name type="scientific">Strongylocentrotus purpuratus</name>
    <name type="common">Purple sea urchin</name>
    <dbReference type="NCBI Taxonomy" id="7668"/>
    <lineage>
        <taxon>Eukaryota</taxon>
        <taxon>Metazoa</taxon>
        <taxon>Echinodermata</taxon>
        <taxon>Eleutherozoa</taxon>
        <taxon>Echinozoa</taxon>
        <taxon>Echinoidea</taxon>
        <taxon>Euechinoidea</taxon>
        <taxon>Echinacea</taxon>
        <taxon>Camarodonta</taxon>
        <taxon>Echinidea</taxon>
        <taxon>Strongylocentrotidae</taxon>
        <taxon>Strongylocentrotus</taxon>
    </lineage>
</organism>
<evidence type="ECO:0000256" key="1">
    <source>
        <dbReference type="ARBA" id="ARBA00004651"/>
    </source>
</evidence>
<evidence type="ECO:0000256" key="4">
    <source>
        <dbReference type="ARBA" id="ARBA00022989"/>
    </source>
</evidence>
<comment type="subcellular location">
    <subcellularLocation>
        <location evidence="1">Cell membrane</location>
        <topology evidence="1">Multi-pass membrane protein</topology>
    </subcellularLocation>
</comment>
<keyword evidence="8" id="KW-0807">Transducer</keyword>
<dbReference type="RefSeq" id="XP_001199335.1">
    <property type="nucleotide sequence ID" value="XM_001199335.2"/>
</dbReference>
<dbReference type="PANTHER" id="PTHR24228">
    <property type="entry name" value="B2 BRADYKININ RECEPTOR/ANGIOTENSIN II RECEPTOR"/>
    <property type="match status" value="1"/>
</dbReference>
<feature type="transmembrane region" description="Helical" evidence="10">
    <location>
        <begin position="20"/>
        <end position="45"/>
    </location>
</feature>
<evidence type="ECO:0000256" key="8">
    <source>
        <dbReference type="ARBA" id="ARBA00023224"/>
    </source>
</evidence>
<dbReference type="FunFam" id="1.20.1070.10:FF:000242">
    <property type="entry name" value="Uncharacterized protein"/>
    <property type="match status" value="1"/>
</dbReference>
<dbReference type="InParanoid" id="A0A7M7G1I0"/>
<sequence>MEASPQSPVEAPTIAFHHRVIVASVLAVFTIIGLFGNTLVIVAVITTKKLRTVTNILVVNLAFADNLACSSLPFQIAGLLSQTGRYPIPEIVCAIVGGVGFTSVCCSASTLVAIGFVRWYVITRSIRGQQGLNTPKNIAKVVLIIWMESVALMIIPPVLGVGTLGYYKYYGLCTLTDTNPLAYVNVVFQSAVIITALVLTFTFYGLILRHILQHNKQFRDKFADDKATGSSSAEAQKKNASSSTSQDSSPPMIKAINQKEIEITKNVFIVVCLFMICYVGSSVNFVIPGASLSTLYGYVITMSNSVVNPIIYGLKHPNFREAFKRILCRRRRPLERVSN</sequence>
<protein>
    <recommendedName>
        <fullName evidence="11">G-protein coupled receptors family 1 profile domain-containing protein</fullName>
    </recommendedName>
</protein>
<feature type="domain" description="G-protein coupled receptors family 1 profile" evidence="11">
    <location>
        <begin position="36"/>
        <end position="312"/>
    </location>
</feature>
<keyword evidence="7" id="KW-0675">Receptor</keyword>
<dbReference type="InterPro" id="IPR000276">
    <property type="entry name" value="GPCR_Rhodpsn"/>
</dbReference>
<feature type="transmembrane region" description="Helical" evidence="10">
    <location>
        <begin position="88"/>
        <end position="121"/>
    </location>
</feature>
<dbReference type="OrthoDB" id="5957092at2759"/>
<dbReference type="GO" id="GO:0007186">
    <property type="term" value="P:G protein-coupled receptor signaling pathway"/>
    <property type="evidence" value="ECO:0000318"/>
    <property type="project" value="GO_Central"/>
</dbReference>
<keyword evidence="4 10" id="KW-1133">Transmembrane helix</keyword>
<evidence type="ECO:0000259" key="11">
    <source>
        <dbReference type="PROSITE" id="PS50262"/>
    </source>
</evidence>
<evidence type="ECO:0000256" key="7">
    <source>
        <dbReference type="ARBA" id="ARBA00023170"/>
    </source>
</evidence>
<dbReference type="Pfam" id="PF00001">
    <property type="entry name" value="7tm_1"/>
    <property type="match status" value="1"/>
</dbReference>
<dbReference type="SMART" id="SM01381">
    <property type="entry name" value="7TM_GPCR_Srsx"/>
    <property type="match status" value="1"/>
</dbReference>
<keyword evidence="3 10" id="KW-0812">Transmembrane</keyword>
<keyword evidence="13" id="KW-1185">Reference proteome</keyword>
<name>A0A7M7G1I0_STRPU</name>
<evidence type="ECO:0000256" key="6">
    <source>
        <dbReference type="ARBA" id="ARBA00023136"/>
    </source>
</evidence>
<dbReference type="AlphaFoldDB" id="A0A7M7G1I0"/>
<reference evidence="13" key="1">
    <citation type="submission" date="2015-02" db="EMBL/GenBank/DDBJ databases">
        <title>Genome sequencing for Strongylocentrotus purpuratus.</title>
        <authorList>
            <person name="Murali S."/>
            <person name="Liu Y."/>
            <person name="Vee V."/>
            <person name="English A."/>
            <person name="Wang M."/>
            <person name="Skinner E."/>
            <person name="Han Y."/>
            <person name="Muzny D.M."/>
            <person name="Worley K.C."/>
            <person name="Gibbs R.A."/>
        </authorList>
    </citation>
    <scope>NUCLEOTIDE SEQUENCE</scope>
</reference>
<feature type="region of interest" description="Disordered" evidence="9">
    <location>
        <begin position="230"/>
        <end position="251"/>
    </location>
</feature>
<dbReference type="GO" id="GO:0004930">
    <property type="term" value="F:G protein-coupled receptor activity"/>
    <property type="evidence" value="ECO:0007669"/>
    <property type="project" value="UniProtKB-KW"/>
</dbReference>
<dbReference type="PANTHER" id="PTHR24228:SF72">
    <property type="entry name" value="G-PROTEIN COUPLED RECEPTORS FAMILY 1 PROFILE DOMAIN-CONTAINING PROTEIN"/>
    <property type="match status" value="1"/>
</dbReference>
<feature type="transmembrane region" description="Helical" evidence="10">
    <location>
        <begin position="267"/>
        <end position="289"/>
    </location>
</feature>
<evidence type="ECO:0000256" key="5">
    <source>
        <dbReference type="ARBA" id="ARBA00023040"/>
    </source>
</evidence>
<dbReference type="InterPro" id="IPR017452">
    <property type="entry name" value="GPCR_Rhodpsn_7TM"/>
</dbReference>
<dbReference type="GO" id="GO:0005886">
    <property type="term" value="C:plasma membrane"/>
    <property type="evidence" value="ECO:0007669"/>
    <property type="project" value="UniProtKB-SubCell"/>
</dbReference>
<evidence type="ECO:0000313" key="12">
    <source>
        <dbReference type="EnsemblMetazoa" id="XP_001199335"/>
    </source>
</evidence>
<dbReference type="Gene3D" id="1.20.1070.10">
    <property type="entry name" value="Rhodopsin 7-helix transmembrane proteins"/>
    <property type="match status" value="1"/>
</dbReference>
<dbReference type="PRINTS" id="PR00237">
    <property type="entry name" value="GPCRRHODOPSN"/>
</dbReference>
<feature type="transmembrane region" description="Helical" evidence="10">
    <location>
        <begin position="57"/>
        <end position="76"/>
    </location>
</feature>
<evidence type="ECO:0000256" key="2">
    <source>
        <dbReference type="ARBA" id="ARBA00022475"/>
    </source>
</evidence>
<keyword evidence="2" id="KW-1003">Cell membrane</keyword>
<evidence type="ECO:0000256" key="3">
    <source>
        <dbReference type="ARBA" id="ARBA00022692"/>
    </source>
</evidence>
<dbReference type="GeneID" id="763385"/>
<accession>A0A7M7G1I0</accession>
<reference evidence="12" key="2">
    <citation type="submission" date="2021-01" db="UniProtKB">
        <authorList>
            <consortium name="EnsemblMetazoa"/>
        </authorList>
    </citation>
    <scope>IDENTIFICATION</scope>
</reference>
<feature type="transmembrane region" description="Helical" evidence="10">
    <location>
        <begin position="295"/>
        <end position="314"/>
    </location>
</feature>
<dbReference type="EnsemblMetazoa" id="XM_001199335">
    <property type="protein sequence ID" value="XP_001199335"/>
    <property type="gene ID" value="LOC763385"/>
</dbReference>
<dbReference type="FunCoup" id="A0A7M7G1I0">
    <property type="interactions" value="738"/>
</dbReference>
<evidence type="ECO:0000256" key="10">
    <source>
        <dbReference type="SAM" id="Phobius"/>
    </source>
</evidence>
<keyword evidence="5" id="KW-0297">G-protein coupled receptor</keyword>
<dbReference type="Proteomes" id="UP000007110">
    <property type="component" value="Unassembled WGS sequence"/>
</dbReference>
<dbReference type="CDD" id="cd00637">
    <property type="entry name" value="7tm_classA_rhodopsin-like"/>
    <property type="match status" value="1"/>
</dbReference>
<evidence type="ECO:0000256" key="9">
    <source>
        <dbReference type="SAM" id="MobiDB-lite"/>
    </source>
</evidence>
<keyword evidence="6 10" id="KW-0472">Membrane</keyword>
<feature type="transmembrane region" description="Helical" evidence="10">
    <location>
        <begin position="187"/>
        <end position="212"/>
    </location>
</feature>
<evidence type="ECO:0000313" key="13">
    <source>
        <dbReference type="Proteomes" id="UP000007110"/>
    </source>
</evidence>
<dbReference type="KEGG" id="spu:763385"/>
<proteinExistence type="predicted"/>
<feature type="transmembrane region" description="Helical" evidence="10">
    <location>
        <begin position="141"/>
        <end position="167"/>
    </location>
</feature>
<feature type="compositionally biased region" description="Polar residues" evidence="9">
    <location>
        <begin position="230"/>
        <end position="240"/>
    </location>
</feature>
<dbReference type="OMA" id="FASMWIV"/>
<dbReference type="PROSITE" id="PS50262">
    <property type="entry name" value="G_PROTEIN_RECEP_F1_2"/>
    <property type="match status" value="1"/>
</dbReference>
<dbReference type="SUPFAM" id="SSF81321">
    <property type="entry name" value="Family A G protein-coupled receptor-like"/>
    <property type="match status" value="1"/>
</dbReference>